<dbReference type="STRING" id="291195.A0A437AQ55"/>
<dbReference type="SMART" id="SM00360">
    <property type="entry name" value="RRM"/>
    <property type="match status" value="2"/>
</dbReference>
<dbReference type="PANTHER" id="PTHR23003">
    <property type="entry name" value="RNA RECOGNITION MOTIF RRM DOMAIN CONTAINING PROTEIN"/>
    <property type="match status" value="1"/>
</dbReference>
<dbReference type="EMBL" id="RCSS01000045">
    <property type="protein sequence ID" value="RVD93334.1"/>
    <property type="molecule type" value="Genomic_DNA"/>
</dbReference>
<dbReference type="GO" id="GO:0003729">
    <property type="term" value="F:mRNA binding"/>
    <property type="evidence" value="ECO:0007669"/>
    <property type="project" value="TreeGrafter"/>
</dbReference>
<dbReference type="AlphaFoldDB" id="A0A437AQ55"/>
<organism evidence="4 5">
    <name type="scientific">Tubulinosema ratisbonensis</name>
    <dbReference type="NCBI Taxonomy" id="291195"/>
    <lineage>
        <taxon>Eukaryota</taxon>
        <taxon>Fungi</taxon>
        <taxon>Fungi incertae sedis</taxon>
        <taxon>Microsporidia</taxon>
        <taxon>Tubulinosematoidea</taxon>
        <taxon>Tubulinosematidae</taxon>
        <taxon>Tubulinosema</taxon>
    </lineage>
</organism>
<sequence length="324" mass="38437">MHKVVFKNLPKDLNIEEFKKYLNKQFTTTDVFLLTKNNQFTGVCFVTFEQDSFTISKYYNKSFYKNMRILCEPYKPKESSLSSNDMLVEENYYNYINQQKILEKEEIINILYLNLPKIFKNTDSPIKFFLKEQEMVNKIKEFFFNNNIHLNKLTNQKSKTKILVRGSKEIKTECKIITGPDSLVNIYEFSNENVKKGISELQKSVWEYLPLCECQLKNDLSLCIENKKRLKKEKYKKLTEKTDEINKDTKLIIKNLPFQATVNEIKKLFTGYKLKSIRIPVKRSGESRGFGFIECDKKTGEEIISKFSDCHFYGRRLHFLYAEN</sequence>
<evidence type="ECO:0000256" key="2">
    <source>
        <dbReference type="PROSITE-ProRule" id="PRU00176"/>
    </source>
</evidence>
<dbReference type="Gene3D" id="3.30.70.330">
    <property type="match status" value="1"/>
</dbReference>
<comment type="caution">
    <text evidence="4">The sequence shown here is derived from an EMBL/GenBank/DDBJ whole genome shotgun (WGS) entry which is preliminary data.</text>
</comment>
<gene>
    <name evidence="4" type="ORF">TUBRATIS_001390</name>
</gene>
<dbReference type="GO" id="GO:0005737">
    <property type="term" value="C:cytoplasm"/>
    <property type="evidence" value="ECO:0007669"/>
    <property type="project" value="TreeGrafter"/>
</dbReference>
<protein>
    <submittedName>
        <fullName evidence="4">RNA-binding region RNP-1 domain-containing protein</fullName>
    </submittedName>
</protein>
<keyword evidence="1 2" id="KW-0694">RNA-binding</keyword>
<dbReference type="InterPro" id="IPR012677">
    <property type="entry name" value="Nucleotide-bd_a/b_plait_sf"/>
</dbReference>
<evidence type="ECO:0000313" key="4">
    <source>
        <dbReference type="EMBL" id="RVD93334.1"/>
    </source>
</evidence>
<dbReference type="InterPro" id="IPR000504">
    <property type="entry name" value="RRM_dom"/>
</dbReference>
<dbReference type="PROSITE" id="PS50102">
    <property type="entry name" value="RRM"/>
    <property type="match status" value="1"/>
</dbReference>
<keyword evidence="5" id="KW-1185">Reference proteome</keyword>
<dbReference type="InterPro" id="IPR035979">
    <property type="entry name" value="RBD_domain_sf"/>
</dbReference>
<evidence type="ECO:0000256" key="1">
    <source>
        <dbReference type="ARBA" id="ARBA00022884"/>
    </source>
</evidence>
<feature type="domain" description="RRM" evidence="3">
    <location>
        <begin position="249"/>
        <end position="324"/>
    </location>
</feature>
<proteinExistence type="predicted"/>
<name>A0A437AQ55_9MICR</name>
<reference evidence="4 5" key="1">
    <citation type="submission" date="2018-10" db="EMBL/GenBank/DDBJ databases">
        <title>Draft genome sequence of the microsporidian Tubulinosema ratisbonensis.</title>
        <authorList>
            <person name="Polonais V."/>
            <person name="Peyretaillade E."/>
            <person name="Niehus S."/>
            <person name="Wawrzyniak I."/>
            <person name="Franchet A."/>
            <person name="Gaspin C."/>
            <person name="Reichstadt M."/>
            <person name="Belser C."/>
            <person name="Labadie K."/>
            <person name="Delbac F."/>
            <person name="Ferrandon D."/>
        </authorList>
    </citation>
    <scope>NUCLEOTIDE SEQUENCE [LARGE SCALE GENOMIC DNA]</scope>
    <source>
        <strain evidence="4 5">Franzen</strain>
    </source>
</reference>
<dbReference type="SUPFAM" id="SSF54928">
    <property type="entry name" value="RNA-binding domain, RBD"/>
    <property type="match status" value="2"/>
</dbReference>
<dbReference type="OrthoDB" id="2195707at2759"/>
<evidence type="ECO:0000259" key="3">
    <source>
        <dbReference type="PROSITE" id="PS50102"/>
    </source>
</evidence>
<dbReference type="GO" id="GO:0005634">
    <property type="term" value="C:nucleus"/>
    <property type="evidence" value="ECO:0007669"/>
    <property type="project" value="TreeGrafter"/>
</dbReference>
<accession>A0A437AQ55</accession>
<evidence type="ECO:0000313" key="5">
    <source>
        <dbReference type="Proteomes" id="UP000282876"/>
    </source>
</evidence>
<dbReference type="Proteomes" id="UP000282876">
    <property type="component" value="Unassembled WGS sequence"/>
</dbReference>
<dbReference type="VEuPathDB" id="MicrosporidiaDB:TUBRATIS_001390"/>
<dbReference type="Pfam" id="PF00076">
    <property type="entry name" value="RRM_1"/>
    <property type="match status" value="1"/>
</dbReference>
<dbReference type="InterPro" id="IPR050374">
    <property type="entry name" value="RRT5_SRSF_SR"/>
</dbReference>